<feature type="transmembrane region" description="Helical" evidence="9">
    <location>
        <begin position="380"/>
        <end position="401"/>
    </location>
</feature>
<dbReference type="PANTHER" id="PTHR19229:SF250">
    <property type="entry name" value="ABC TRANSPORTER DOMAIN-CONTAINING PROTEIN-RELATED"/>
    <property type="match status" value="1"/>
</dbReference>
<evidence type="ECO:0000313" key="12">
    <source>
        <dbReference type="Proteomes" id="UP000549394"/>
    </source>
</evidence>
<dbReference type="CDD" id="cd03263">
    <property type="entry name" value="ABC_subfamily_A"/>
    <property type="match status" value="2"/>
</dbReference>
<dbReference type="FunFam" id="3.40.50.300:FF:000327">
    <property type="entry name" value="ATP-binding cassette sub-family A member 3"/>
    <property type="match status" value="1"/>
</dbReference>
<reference evidence="11 12" key="1">
    <citation type="submission" date="2020-08" db="EMBL/GenBank/DDBJ databases">
        <authorList>
            <person name="Hejnol A."/>
        </authorList>
    </citation>
    <scope>NUCLEOTIDE SEQUENCE [LARGE SCALE GENOMIC DNA]</scope>
</reference>
<name>A0A7I8VI71_9ANNE</name>
<dbReference type="GO" id="GO:0016020">
    <property type="term" value="C:membrane"/>
    <property type="evidence" value="ECO:0007669"/>
    <property type="project" value="UniProtKB-SubCell"/>
</dbReference>
<comment type="subcellular location">
    <subcellularLocation>
        <location evidence="1">Membrane</location>
        <topology evidence="1">Multi-pass membrane protein</topology>
    </subcellularLocation>
</comment>
<keyword evidence="4" id="KW-0677">Repeat</keyword>
<keyword evidence="7 9" id="KW-1133">Transmembrane helix</keyword>
<feature type="domain" description="ABC transporter" evidence="10">
    <location>
        <begin position="558"/>
        <end position="791"/>
    </location>
</feature>
<keyword evidence="2" id="KW-0813">Transport</keyword>
<dbReference type="InterPro" id="IPR056264">
    <property type="entry name" value="R2_ABCA1-4-like"/>
</dbReference>
<feature type="transmembrane region" description="Helical" evidence="9">
    <location>
        <begin position="1162"/>
        <end position="1188"/>
    </location>
</feature>
<dbReference type="GO" id="GO:0140359">
    <property type="term" value="F:ABC-type transporter activity"/>
    <property type="evidence" value="ECO:0007669"/>
    <property type="project" value="InterPro"/>
</dbReference>
<evidence type="ECO:0000313" key="11">
    <source>
        <dbReference type="EMBL" id="CAD5115360.1"/>
    </source>
</evidence>
<evidence type="ECO:0000259" key="10">
    <source>
        <dbReference type="PROSITE" id="PS50893"/>
    </source>
</evidence>
<dbReference type="InterPro" id="IPR017871">
    <property type="entry name" value="ABC_transporter-like_CS"/>
</dbReference>
<feature type="transmembrane region" description="Helical" evidence="9">
    <location>
        <begin position="1340"/>
        <end position="1357"/>
    </location>
</feature>
<keyword evidence="6" id="KW-0067">ATP-binding</keyword>
<evidence type="ECO:0000256" key="3">
    <source>
        <dbReference type="ARBA" id="ARBA00022692"/>
    </source>
</evidence>
<feature type="transmembrane region" description="Helical" evidence="9">
    <location>
        <begin position="1116"/>
        <end position="1141"/>
    </location>
</feature>
<dbReference type="FunFam" id="3.40.50.300:FF:000298">
    <property type="entry name" value="ATP-binding cassette sub-family A member 12"/>
    <property type="match status" value="1"/>
</dbReference>
<dbReference type="Proteomes" id="UP000549394">
    <property type="component" value="Unassembled WGS sequence"/>
</dbReference>
<feature type="transmembrane region" description="Helical" evidence="9">
    <location>
        <begin position="1229"/>
        <end position="1252"/>
    </location>
</feature>
<dbReference type="InterPro" id="IPR027417">
    <property type="entry name" value="P-loop_NTPase"/>
</dbReference>
<dbReference type="EMBL" id="CAJFCJ010000006">
    <property type="protein sequence ID" value="CAD5115360.1"/>
    <property type="molecule type" value="Genomic_DNA"/>
</dbReference>
<dbReference type="Gene3D" id="3.40.50.300">
    <property type="entry name" value="P-loop containing nucleotide triphosphate hydrolases"/>
    <property type="match status" value="2"/>
</dbReference>
<dbReference type="GO" id="GO:0005524">
    <property type="term" value="F:ATP binding"/>
    <property type="evidence" value="ECO:0007669"/>
    <property type="project" value="UniProtKB-KW"/>
</dbReference>
<proteinExistence type="predicted"/>
<gene>
    <name evidence="11" type="ORF">DGYR_LOCUS4111</name>
</gene>
<dbReference type="OrthoDB" id="6512918at2759"/>
<evidence type="ECO:0000256" key="2">
    <source>
        <dbReference type="ARBA" id="ARBA00022448"/>
    </source>
</evidence>
<feature type="transmembrane region" description="Helical" evidence="9">
    <location>
        <begin position="482"/>
        <end position="503"/>
    </location>
</feature>
<evidence type="ECO:0000256" key="6">
    <source>
        <dbReference type="ARBA" id="ARBA00022840"/>
    </source>
</evidence>
<feature type="domain" description="ABC transporter" evidence="10">
    <location>
        <begin position="1415"/>
        <end position="1645"/>
    </location>
</feature>
<dbReference type="Pfam" id="PF12698">
    <property type="entry name" value="ABC2_membrane_3"/>
    <property type="match status" value="2"/>
</dbReference>
<feature type="transmembrane region" description="Helical" evidence="9">
    <location>
        <begin position="295"/>
        <end position="316"/>
    </location>
</feature>
<dbReference type="GO" id="GO:0005319">
    <property type="term" value="F:lipid transporter activity"/>
    <property type="evidence" value="ECO:0007669"/>
    <property type="project" value="TreeGrafter"/>
</dbReference>
<dbReference type="InterPro" id="IPR026082">
    <property type="entry name" value="ABCA"/>
</dbReference>
<evidence type="ECO:0000256" key="5">
    <source>
        <dbReference type="ARBA" id="ARBA00022741"/>
    </source>
</evidence>
<keyword evidence="12" id="KW-1185">Reference proteome</keyword>
<dbReference type="PANTHER" id="PTHR19229">
    <property type="entry name" value="ATP-BINDING CASSETTE TRANSPORTER SUBFAMILY A ABCA"/>
    <property type="match status" value="1"/>
</dbReference>
<dbReference type="PROSITE" id="PS50893">
    <property type="entry name" value="ABC_TRANSPORTER_2"/>
    <property type="match status" value="2"/>
</dbReference>
<keyword evidence="8 9" id="KW-0472">Membrane</keyword>
<feature type="transmembrane region" description="Helical" evidence="9">
    <location>
        <begin position="1200"/>
        <end position="1222"/>
    </location>
</feature>
<keyword evidence="5" id="KW-0547">Nucleotide-binding</keyword>
<dbReference type="InterPro" id="IPR013525">
    <property type="entry name" value="ABC2_TM"/>
</dbReference>
<feature type="transmembrane region" description="Helical" evidence="9">
    <location>
        <begin position="949"/>
        <end position="973"/>
    </location>
</feature>
<accession>A0A7I8VI71</accession>
<organism evidence="11 12">
    <name type="scientific">Dimorphilus gyrociliatus</name>
    <dbReference type="NCBI Taxonomy" id="2664684"/>
    <lineage>
        <taxon>Eukaryota</taxon>
        <taxon>Metazoa</taxon>
        <taxon>Spiralia</taxon>
        <taxon>Lophotrochozoa</taxon>
        <taxon>Annelida</taxon>
        <taxon>Polychaeta</taxon>
        <taxon>Polychaeta incertae sedis</taxon>
        <taxon>Dinophilidae</taxon>
        <taxon>Dimorphilus</taxon>
    </lineage>
</organism>
<evidence type="ECO:0000256" key="1">
    <source>
        <dbReference type="ARBA" id="ARBA00004141"/>
    </source>
</evidence>
<dbReference type="InterPro" id="IPR003439">
    <property type="entry name" value="ABC_transporter-like_ATP-bd"/>
</dbReference>
<evidence type="ECO:0000256" key="9">
    <source>
        <dbReference type="SAM" id="Phobius"/>
    </source>
</evidence>
<dbReference type="InterPro" id="IPR003593">
    <property type="entry name" value="AAA+_ATPase"/>
</dbReference>
<protein>
    <submittedName>
        <fullName evidence="11">DgyrCDS4339</fullName>
    </submittedName>
</protein>
<feature type="transmembrane region" description="Helical" evidence="9">
    <location>
        <begin position="26"/>
        <end position="45"/>
    </location>
</feature>
<sequence length="1771" mass="200815">MEIKKKLWQLQLLFKKNWILQKRKPIITLIEVLIPVLLSVIVVLIRGSVHNRPQNNPKTWSSFHVKDFPPPRLGSKWWSFRPCRLAYYPDKPWAKEIVKSFMRENDFQVQITEIQAFSSVKNLTDAILEKFNEENNIHNNTVQRFLRSKKYEMSYIARMNSKCSYLGGIILEKPKNSSIKVTIKLSSTPRNANIRHYVNPFKDNSNWHTQFTLPLFQIIGPREANISTGGIPGYWSEGFLTLQWYLTRAILKYSCKNDKECLKRFDKLKKVDLKLNRTPYPPFDDDNFVIVLQQYFPMVIMLSFVFIALNIVKDVVQEKEERLKEAMKIMGLNGWMHWIAWFAKYLLFMLASVALMTILFCVKASRQGKVVGYTSSAVMFFFLLMYSIMTICFAFCVSVFFSKSNPGAAGAGIIFVITYIPYFYIQQVYDTLSMSSKLAACLLPNIAMSLGCQVIGMFEGTGSGVHWDNIFSGVSVDDDFSLLHTILMMILDSVICLIIMWYVEAVWPGDFGVPQPFYFPFQKSYWCGSLPTIVEAPSRDVVNETFYEREPGLLRIGLQVKNLKKIFKKGKSEKVAVDGLSLNMFEGQITALLGQNGAGKTTTMSMLTGFLPPTSGTAKVNGYDIVTQMPQVRSSLGYCPQHNILFPTLTVEEHLSFFARLKGCPASQTKAEIEKYLDSIDLRDKRKCLAKTLSGGQKRKLSISIALIAQSKVVILDEPTAGMDATARRQLWDILLNNRLNRTILMSTHMMDEADILGDRIAIIAEGTLQCCGSGVFLKSRYGTGYHLNILKNADSDVDEITKVIMKHVPSARFEMEAAAGLSYLLPKENSNNFQNLFLELEYEKEKLSISGLGVSVTTMEEVFFRVKQITDEERQIKYDNLSLNESKDSDIDSGAPSLASTADITLSSGLFDRSYGNQSLHNNVGWRLFFQQLYAMLVKKFLQTSRNLIVTSSQMILPIFFTTLGLGIVRMIPSVSYSPPLNLDLSKYMKTEIPFIDNNINGVMVSIVQAKGVNTLAKNITNYKGNMSQFLIYQGERSLATYNSKYMFALTDQKKSSILAYFNNQAFHTPAVILSIIANGFLNFVNGTLNHIDFVNYPLPRTVQQKLKDEQTLQITGFIIGFEVVFGMSFLAASFSLFLIRERATGSKHLQLVSGVRKTTYWLATFIWDYLIFILPCCCLFITFALFNILDYTDKFQNVLLLLLLYGWAMLPSMYVWSFMFSTPSTGYVWLTLLNILSGEVTVLVVDIMSIPQLDVLQTARVLKWIFITFFPNYNLGQGMQQLYLNYETDSVCQKYFKKFDKRLVCFEYPTSQCCPGCTSSCWMKNYLAWEENGIGKQLTFLALQGIAYFTVLMIMETGLWRRFKPILFCESRRKSMIYNQMSMSSSISSNTEDENIAIERNKVRSIDPSLYGVVLSELTKCYDDLLAVDSINLAIEESECFGLLGVNGAGKTSTFKMITGDEGISSGDAFLAGYNLKTDMQNARRMIGYCPQFDALIDQMTGREMLTMIGRLRGVPEGQLTSVVNDQISAVLLQNFANKRCGEYSGGNKRKLSTGMALIGDPPVILLDEPTAGMDPVARRSLWNTLNRIRTSGRSLILTSHSMDECEALCTRLAIMVNGQFRCLGSTQELKCKFGQGFTVIMKLSPPSQANHTSCPIRAVIDFIDKTWPGSTLIDSHEDMVHYNIPATVAKWSQLFGIIERERLRLRIEDYIVSQTTLEQVFLNLTKYQRSQEEGKGVKKRMNCFSWCNCCVCYGQLEVHDDGQETNLL</sequence>
<feature type="transmembrane region" description="Helical" evidence="9">
    <location>
        <begin position="337"/>
        <end position="360"/>
    </location>
</feature>
<dbReference type="Pfam" id="PF23321">
    <property type="entry name" value="R1_ABCA1"/>
    <property type="match status" value="1"/>
</dbReference>
<evidence type="ECO:0000256" key="8">
    <source>
        <dbReference type="ARBA" id="ARBA00023136"/>
    </source>
</evidence>
<feature type="transmembrane region" description="Helical" evidence="9">
    <location>
        <begin position="408"/>
        <end position="425"/>
    </location>
</feature>
<dbReference type="SMART" id="SM00382">
    <property type="entry name" value="AAA"/>
    <property type="match status" value="2"/>
</dbReference>
<keyword evidence="3 9" id="KW-0812">Transmembrane</keyword>
<comment type="caution">
    <text evidence="11">The sequence shown here is derived from an EMBL/GenBank/DDBJ whole genome shotgun (WGS) entry which is preliminary data.</text>
</comment>
<dbReference type="PROSITE" id="PS00211">
    <property type="entry name" value="ABC_TRANSPORTER_1"/>
    <property type="match status" value="1"/>
</dbReference>
<evidence type="ECO:0000256" key="4">
    <source>
        <dbReference type="ARBA" id="ARBA00022737"/>
    </source>
</evidence>
<dbReference type="GO" id="GO:0016887">
    <property type="term" value="F:ATP hydrolysis activity"/>
    <property type="evidence" value="ECO:0007669"/>
    <property type="project" value="InterPro"/>
</dbReference>
<dbReference type="Pfam" id="PF00005">
    <property type="entry name" value="ABC_tran"/>
    <property type="match status" value="2"/>
</dbReference>
<evidence type="ECO:0000256" key="7">
    <source>
        <dbReference type="ARBA" id="ARBA00022989"/>
    </source>
</evidence>
<dbReference type="SUPFAM" id="SSF52540">
    <property type="entry name" value="P-loop containing nucleoside triphosphate hydrolases"/>
    <property type="match status" value="2"/>
</dbReference>